<dbReference type="OMA" id="FLVEYTC"/>
<dbReference type="OrthoDB" id="2847168at2759"/>
<name>A0A284QY83_ARMOS</name>
<feature type="region of interest" description="Disordered" evidence="1">
    <location>
        <begin position="327"/>
        <end position="347"/>
    </location>
</feature>
<dbReference type="Proteomes" id="UP000219338">
    <property type="component" value="Unassembled WGS sequence"/>
</dbReference>
<accession>A0A284QY83</accession>
<evidence type="ECO:0000313" key="2">
    <source>
        <dbReference type="EMBL" id="SJL01447.1"/>
    </source>
</evidence>
<dbReference type="EMBL" id="FUEG01000003">
    <property type="protein sequence ID" value="SJL01447.1"/>
    <property type="molecule type" value="Genomic_DNA"/>
</dbReference>
<proteinExistence type="predicted"/>
<organism evidence="2 3">
    <name type="scientific">Armillaria ostoyae</name>
    <name type="common">Armillaria root rot fungus</name>
    <dbReference type="NCBI Taxonomy" id="47428"/>
    <lineage>
        <taxon>Eukaryota</taxon>
        <taxon>Fungi</taxon>
        <taxon>Dikarya</taxon>
        <taxon>Basidiomycota</taxon>
        <taxon>Agaricomycotina</taxon>
        <taxon>Agaricomycetes</taxon>
        <taxon>Agaricomycetidae</taxon>
        <taxon>Agaricales</taxon>
        <taxon>Marasmiineae</taxon>
        <taxon>Physalacriaceae</taxon>
        <taxon>Armillaria</taxon>
    </lineage>
</organism>
<reference evidence="3" key="1">
    <citation type="journal article" date="2017" name="Nat. Ecol. Evol.">
        <title>Genome expansion and lineage-specific genetic innovations in the forest pathogenic fungi Armillaria.</title>
        <authorList>
            <person name="Sipos G."/>
            <person name="Prasanna A.N."/>
            <person name="Walter M.C."/>
            <person name="O'Connor E."/>
            <person name="Balint B."/>
            <person name="Krizsan K."/>
            <person name="Kiss B."/>
            <person name="Hess J."/>
            <person name="Varga T."/>
            <person name="Slot J."/>
            <person name="Riley R."/>
            <person name="Boka B."/>
            <person name="Rigling D."/>
            <person name="Barry K."/>
            <person name="Lee J."/>
            <person name="Mihaltcheva S."/>
            <person name="LaButti K."/>
            <person name="Lipzen A."/>
            <person name="Waldron R."/>
            <person name="Moloney N.M."/>
            <person name="Sperisen C."/>
            <person name="Kredics L."/>
            <person name="Vagvoelgyi C."/>
            <person name="Patrignani A."/>
            <person name="Fitzpatrick D."/>
            <person name="Nagy I."/>
            <person name="Doyle S."/>
            <person name="Anderson J.B."/>
            <person name="Grigoriev I.V."/>
            <person name="Gueldener U."/>
            <person name="Muensterkoetter M."/>
            <person name="Nagy L.G."/>
        </authorList>
    </citation>
    <scope>NUCLEOTIDE SEQUENCE [LARGE SCALE GENOMIC DNA]</scope>
    <source>
        <strain evidence="3">C18/9</strain>
    </source>
</reference>
<evidence type="ECO:0000313" key="3">
    <source>
        <dbReference type="Proteomes" id="UP000219338"/>
    </source>
</evidence>
<keyword evidence="3" id="KW-1185">Reference proteome</keyword>
<protein>
    <submittedName>
        <fullName evidence="2">Uncharacterized protein</fullName>
    </submittedName>
</protein>
<sequence length="347" mass="40114">MDDQLPFELVEAIVSEFWFAEHASDDRIAFMTACPLISTVWRDVYARVTSRDIYVPTLAYLLHLCSIVRSTKSAIYRSSLPESARTITCHVDLIKSNNDAAMHPYSVFCSLPNYTGLRKCFPNIQYIHLQTRFRIGTGRPFLSRRQLVRTRVSIALNQSTTRLSMLPVDWHVAVDDPPDFLEYDPFCLLTTWSVFLVEYTCDMVQCCSQFMTIWSSPSVTTAAKRSTYSEGVRYFSNRIRFQEREGDLWDINYRFRKAAGPPMNLKNFFSDLYEDVLWALKGSSAVESHMWRSILELEDNTYYQQRTLTTNQRTLVLAHPFPAKKISQNSDGSEELVSMECPSARQE</sequence>
<dbReference type="AlphaFoldDB" id="A0A284QY83"/>
<gene>
    <name evidence="2" type="ORF">ARMOST_04769</name>
</gene>
<evidence type="ECO:0000256" key="1">
    <source>
        <dbReference type="SAM" id="MobiDB-lite"/>
    </source>
</evidence>